<accession>A0A127FC35</accession>
<dbReference type="CDD" id="cd16922">
    <property type="entry name" value="HATPase_EvgS-ArcB-TorS-like"/>
    <property type="match status" value="1"/>
</dbReference>
<dbReference type="InterPro" id="IPR035965">
    <property type="entry name" value="PAS-like_dom_sf"/>
</dbReference>
<keyword evidence="13" id="KW-0472">Membrane</keyword>
<evidence type="ECO:0000256" key="16">
    <source>
        <dbReference type="PROSITE-ProRule" id="PRU00110"/>
    </source>
</evidence>
<feature type="domain" description="PAC" evidence="23">
    <location>
        <begin position="418"/>
        <end position="470"/>
    </location>
</feature>
<dbReference type="InterPro" id="IPR005467">
    <property type="entry name" value="His_kinase_dom"/>
</dbReference>
<name>A0A127FC35_STEDE</name>
<dbReference type="SMART" id="SM00091">
    <property type="entry name" value="PAS"/>
    <property type="match status" value="3"/>
</dbReference>
<keyword evidence="8" id="KW-0547">Nucleotide-binding</keyword>
<evidence type="ECO:0000313" key="26">
    <source>
        <dbReference type="Proteomes" id="UP000070250"/>
    </source>
</evidence>
<dbReference type="PATRIC" id="fig|465721.4.peg.2753"/>
<dbReference type="PANTHER" id="PTHR45339:SF1">
    <property type="entry name" value="HYBRID SIGNAL TRANSDUCTION HISTIDINE KINASE J"/>
    <property type="match status" value="1"/>
</dbReference>
<dbReference type="PROSITE" id="PS50113">
    <property type="entry name" value="PAC"/>
    <property type="match status" value="4"/>
</dbReference>
<evidence type="ECO:0000259" key="23">
    <source>
        <dbReference type="PROSITE" id="PS50113"/>
    </source>
</evidence>
<gene>
    <name evidence="25" type="ORF">ACG33_12875</name>
</gene>
<dbReference type="NCBIfam" id="TIGR00229">
    <property type="entry name" value="sensory_box"/>
    <property type="match status" value="2"/>
</dbReference>
<dbReference type="Gene3D" id="1.10.287.130">
    <property type="match status" value="1"/>
</dbReference>
<evidence type="ECO:0000259" key="24">
    <source>
        <dbReference type="PROSITE" id="PS50894"/>
    </source>
</evidence>
<feature type="coiled-coil region" evidence="18">
    <location>
        <begin position="323"/>
        <end position="353"/>
    </location>
</feature>
<keyword evidence="4" id="KW-1003">Cell membrane</keyword>
<evidence type="ECO:0000259" key="20">
    <source>
        <dbReference type="PROSITE" id="PS50109"/>
    </source>
</evidence>
<keyword evidence="9" id="KW-0418">Kinase</keyword>
<dbReference type="SUPFAM" id="SSF55874">
    <property type="entry name" value="ATPase domain of HSP90 chaperone/DNA topoisomerase II/histidine kinase"/>
    <property type="match status" value="1"/>
</dbReference>
<protein>
    <recommendedName>
        <fullName evidence="15">Sensory/regulatory protein RpfC</fullName>
        <ecNumber evidence="3">2.7.13.3</ecNumber>
    </recommendedName>
</protein>
<evidence type="ECO:0000313" key="25">
    <source>
        <dbReference type="EMBL" id="AMN47974.1"/>
    </source>
</evidence>
<dbReference type="Gene3D" id="1.20.120.160">
    <property type="entry name" value="HPT domain"/>
    <property type="match status" value="1"/>
</dbReference>
<keyword evidence="12" id="KW-0902">Two-component regulatory system</keyword>
<dbReference type="Pfam" id="PF02518">
    <property type="entry name" value="HATPase_c"/>
    <property type="match status" value="1"/>
</dbReference>
<keyword evidence="5 17" id="KW-0597">Phosphoprotein</keyword>
<evidence type="ECO:0000256" key="9">
    <source>
        <dbReference type="ARBA" id="ARBA00022777"/>
    </source>
</evidence>
<feature type="domain" description="PAC" evidence="23">
    <location>
        <begin position="140"/>
        <end position="193"/>
    </location>
</feature>
<evidence type="ECO:0000256" key="10">
    <source>
        <dbReference type="ARBA" id="ARBA00022840"/>
    </source>
</evidence>
<organism evidence="25 26">
    <name type="scientific">Steroidobacter denitrificans</name>
    <dbReference type="NCBI Taxonomy" id="465721"/>
    <lineage>
        <taxon>Bacteria</taxon>
        <taxon>Pseudomonadati</taxon>
        <taxon>Pseudomonadota</taxon>
        <taxon>Gammaproteobacteria</taxon>
        <taxon>Steroidobacterales</taxon>
        <taxon>Steroidobacteraceae</taxon>
        <taxon>Steroidobacter</taxon>
    </lineage>
</organism>
<keyword evidence="6" id="KW-0808">Transferase</keyword>
<feature type="domain" description="Response regulatory" evidence="21">
    <location>
        <begin position="1007"/>
        <end position="1124"/>
    </location>
</feature>
<evidence type="ECO:0000256" key="11">
    <source>
        <dbReference type="ARBA" id="ARBA00022989"/>
    </source>
</evidence>
<feature type="domain" description="PAC" evidence="23">
    <location>
        <begin position="545"/>
        <end position="597"/>
    </location>
</feature>
<dbReference type="InterPro" id="IPR013655">
    <property type="entry name" value="PAS_fold_3"/>
</dbReference>
<dbReference type="SMART" id="SM00388">
    <property type="entry name" value="HisKA"/>
    <property type="match status" value="1"/>
</dbReference>
<evidence type="ECO:0000256" key="12">
    <source>
        <dbReference type="ARBA" id="ARBA00023012"/>
    </source>
</evidence>
<dbReference type="AlphaFoldDB" id="A0A127FC35"/>
<dbReference type="Gene3D" id="3.30.450.20">
    <property type="entry name" value="PAS domain"/>
    <property type="match status" value="4"/>
</dbReference>
<dbReference type="Gene3D" id="3.30.565.10">
    <property type="entry name" value="Histidine kinase-like ATPase, C-terminal domain"/>
    <property type="match status" value="1"/>
</dbReference>
<dbReference type="PROSITE" id="PS50110">
    <property type="entry name" value="RESPONSE_REGULATORY"/>
    <property type="match status" value="2"/>
</dbReference>
<feature type="domain" description="Histidine kinase" evidence="20">
    <location>
        <begin position="615"/>
        <end position="836"/>
    </location>
</feature>
<dbReference type="RefSeq" id="WP_066921778.1">
    <property type="nucleotide sequence ID" value="NZ_CP011971.1"/>
</dbReference>
<dbReference type="Gene3D" id="3.40.50.2300">
    <property type="match status" value="2"/>
</dbReference>
<dbReference type="Pfam" id="PF00512">
    <property type="entry name" value="HisKA"/>
    <property type="match status" value="1"/>
</dbReference>
<reference evidence="25 26" key="1">
    <citation type="submission" date="2015-06" db="EMBL/GenBank/DDBJ databases">
        <title>A Comprehensive Approach to Explore the Metabolic and Phylogenetic Diversity of Bacterial Steroid Degradation in the Environment: Testosterone as an Example.</title>
        <authorList>
            <person name="Yang F.-C."/>
            <person name="Chen Y.-L."/>
            <person name="Yu C.-P."/>
            <person name="Tang S.-L."/>
            <person name="Wang P.-H."/>
            <person name="Ismail W."/>
            <person name="Wang C.-H."/>
            <person name="Yang C.-Y."/>
            <person name="Chiang Y.-R."/>
        </authorList>
    </citation>
    <scope>NUCLEOTIDE SEQUENCE [LARGE SCALE GENOMIC DNA]</scope>
    <source>
        <strain evidence="25 26">DSM 18526</strain>
    </source>
</reference>
<evidence type="ECO:0000256" key="8">
    <source>
        <dbReference type="ARBA" id="ARBA00022741"/>
    </source>
</evidence>
<feature type="modified residue" description="4-aspartylphosphate" evidence="17">
    <location>
        <position position="908"/>
    </location>
</feature>
<dbReference type="EMBL" id="CP011971">
    <property type="protein sequence ID" value="AMN47974.1"/>
    <property type="molecule type" value="Genomic_DNA"/>
</dbReference>
<evidence type="ECO:0000259" key="22">
    <source>
        <dbReference type="PROSITE" id="PS50112"/>
    </source>
</evidence>
<dbReference type="SUPFAM" id="SSF52172">
    <property type="entry name" value="CheY-like"/>
    <property type="match status" value="2"/>
</dbReference>
<comment type="subunit">
    <text evidence="14">At low DSF concentrations, interacts with RpfF.</text>
</comment>
<dbReference type="PROSITE" id="PS50894">
    <property type="entry name" value="HPT"/>
    <property type="match status" value="1"/>
</dbReference>
<dbReference type="PRINTS" id="PR00344">
    <property type="entry name" value="BCTRLSENSOR"/>
</dbReference>
<keyword evidence="26" id="KW-1185">Reference proteome</keyword>
<feature type="domain" description="PAS" evidence="22">
    <location>
        <begin position="248"/>
        <end position="279"/>
    </location>
</feature>
<keyword evidence="18" id="KW-0175">Coiled coil</keyword>
<dbReference type="KEGG" id="sdf:ACG33_12875"/>
<evidence type="ECO:0000256" key="2">
    <source>
        <dbReference type="ARBA" id="ARBA00004651"/>
    </source>
</evidence>
<dbReference type="STRING" id="465721.ACG33_12875"/>
<dbReference type="CDD" id="cd17546">
    <property type="entry name" value="REC_hyHK_CKI1_RcsC-like"/>
    <property type="match status" value="1"/>
</dbReference>
<dbReference type="InterPro" id="IPR036641">
    <property type="entry name" value="HPT_dom_sf"/>
</dbReference>
<comment type="catalytic activity">
    <reaction evidence="1">
        <text>ATP + protein L-histidine = ADP + protein N-phospho-L-histidine.</text>
        <dbReference type="EC" id="2.7.13.3"/>
    </reaction>
</comment>
<evidence type="ECO:0000256" key="19">
    <source>
        <dbReference type="SAM" id="MobiDB-lite"/>
    </source>
</evidence>
<evidence type="ECO:0000256" key="15">
    <source>
        <dbReference type="ARBA" id="ARBA00068150"/>
    </source>
</evidence>
<feature type="region of interest" description="Disordered" evidence="19">
    <location>
        <begin position="33"/>
        <end position="54"/>
    </location>
</feature>
<evidence type="ECO:0000256" key="7">
    <source>
        <dbReference type="ARBA" id="ARBA00022692"/>
    </source>
</evidence>
<feature type="modified residue" description="Phosphohistidine" evidence="16">
    <location>
        <position position="1197"/>
    </location>
</feature>
<feature type="modified residue" description="4-aspartylphosphate" evidence="17">
    <location>
        <position position="1056"/>
    </location>
</feature>
<dbReference type="SUPFAM" id="SSF55785">
    <property type="entry name" value="PYP-like sensor domain (PAS domain)"/>
    <property type="match status" value="4"/>
</dbReference>
<evidence type="ECO:0000256" key="17">
    <source>
        <dbReference type="PROSITE-ProRule" id="PRU00169"/>
    </source>
</evidence>
<evidence type="ECO:0000256" key="14">
    <source>
        <dbReference type="ARBA" id="ARBA00064003"/>
    </source>
</evidence>
<dbReference type="SMART" id="SM00073">
    <property type="entry name" value="HPT"/>
    <property type="match status" value="1"/>
</dbReference>
<evidence type="ECO:0000259" key="21">
    <source>
        <dbReference type="PROSITE" id="PS50110"/>
    </source>
</evidence>
<comment type="subcellular location">
    <subcellularLocation>
        <location evidence="2">Cell membrane</location>
        <topology evidence="2">Multi-pass membrane protein</topology>
    </subcellularLocation>
</comment>
<keyword evidence="7" id="KW-0812">Transmembrane</keyword>
<feature type="domain" description="PAC" evidence="23">
    <location>
        <begin position="283"/>
        <end position="335"/>
    </location>
</feature>
<dbReference type="PANTHER" id="PTHR45339">
    <property type="entry name" value="HYBRID SIGNAL TRANSDUCTION HISTIDINE KINASE J"/>
    <property type="match status" value="1"/>
</dbReference>
<dbReference type="SMART" id="SM00448">
    <property type="entry name" value="REC"/>
    <property type="match status" value="2"/>
</dbReference>
<evidence type="ECO:0000256" key="3">
    <source>
        <dbReference type="ARBA" id="ARBA00012438"/>
    </source>
</evidence>
<proteinExistence type="predicted"/>
<dbReference type="Pfam" id="PF08447">
    <property type="entry name" value="PAS_3"/>
    <property type="match status" value="4"/>
</dbReference>
<dbReference type="Proteomes" id="UP000070250">
    <property type="component" value="Chromosome"/>
</dbReference>
<dbReference type="GO" id="GO:0005524">
    <property type="term" value="F:ATP binding"/>
    <property type="evidence" value="ECO:0007669"/>
    <property type="project" value="UniProtKB-KW"/>
</dbReference>
<keyword evidence="10" id="KW-0067">ATP-binding</keyword>
<feature type="domain" description="PAS" evidence="22">
    <location>
        <begin position="471"/>
        <end position="542"/>
    </location>
</feature>
<dbReference type="FunFam" id="3.30.565.10:FF:000010">
    <property type="entry name" value="Sensor histidine kinase RcsC"/>
    <property type="match status" value="1"/>
</dbReference>
<dbReference type="Pfam" id="PF01627">
    <property type="entry name" value="Hpt"/>
    <property type="match status" value="1"/>
</dbReference>
<dbReference type="SUPFAM" id="SSF47384">
    <property type="entry name" value="Homodimeric domain of signal transducing histidine kinase"/>
    <property type="match status" value="1"/>
</dbReference>
<dbReference type="InterPro" id="IPR000700">
    <property type="entry name" value="PAS-assoc_C"/>
</dbReference>
<dbReference type="InterPro" id="IPR000014">
    <property type="entry name" value="PAS"/>
</dbReference>
<dbReference type="InterPro" id="IPR008207">
    <property type="entry name" value="Sig_transdc_His_kin_Hpt_dom"/>
</dbReference>
<feature type="domain" description="HPt" evidence="24">
    <location>
        <begin position="1158"/>
        <end position="1251"/>
    </location>
</feature>
<dbReference type="InterPro" id="IPR011006">
    <property type="entry name" value="CheY-like_superfamily"/>
</dbReference>
<dbReference type="SMART" id="SM00387">
    <property type="entry name" value="HATPase_c"/>
    <property type="match status" value="1"/>
</dbReference>
<dbReference type="InterPro" id="IPR003661">
    <property type="entry name" value="HisK_dim/P_dom"/>
</dbReference>
<evidence type="ECO:0000256" key="1">
    <source>
        <dbReference type="ARBA" id="ARBA00000085"/>
    </source>
</evidence>
<dbReference type="CDD" id="cd00130">
    <property type="entry name" value="PAS"/>
    <property type="match status" value="3"/>
</dbReference>
<dbReference type="InterPro" id="IPR036097">
    <property type="entry name" value="HisK_dim/P_sf"/>
</dbReference>
<sequence length="1265" mass="139768">MIVQSAVTHFIAACTGAAALWLLKSTFVRRASGRAGARDGPESQTPQSPPPLRAAADDQMIQPQSPLDRLNIAIQAAGLSVWEAELPSGRFLWVGNPIRVFGLEELPLSQYSEALAQYLHPEDYGLLLRDVAKALAAGERILSSRFRLERAGMIRHMQTYAHVVLDSQGTPVRLVGATQDITNEVQAADLLQRQAEQERALFDRLNIATEAAGIVPWEYDIDGERFILGDPQAILSLHGIDPADSDAEEFLGIDRFFTLIHPDDRNVFTDALGEALKAGRNCYSCRYRCLGADGRISYIRSHARVVFDQHSRVRRLYGVAWNITEEISAAERLRQQAERLRSAERRLERASLSSLEGHWESNLQCGTVWFSSSYHALLGYENGELPCSFEGFRETVHPDDRQSAHKVSLAHVRNGTPFRHDLRLRMKNGDYRWFRRHGMAERDDSGRALSISGSIQDIHEQKLAEDALKLAQQRFERAINGTQDGLWELEANGTAWCSPRIGELLGYGQDELPSDSNFLQLFLHPGDAATVVSATRAHYEEGCAYDIEVRLRTKPGDYRWYRARATAERNAHGEPLRLSGSLQDVTEARTAREALLSATEQAEAANRAKSEFLANVSHEIRTPMNGIIGMTGLLLETGLDRMQRDYADTIRSSADSLLNIINDILDFSKIEAGKLDIEAIDLDLRSNVEDVATIMAFQAAAKNLELIVHVHPDVPNRVIGDPHRLRQCLLNMVGNAIKFTHQGEIVIEVSRVGRNDTGVLARFEVCDTGIGISENTLAKLFQPFVQADSSTTRHFGGTGLGLSIVRRLVEMMGGKIGARSKVGKGSTFWFELPLQPTEATGQHLVLDMNRVGRRVLVIDDNETNRRVIAGQLMHAGYEVSLAASGIEALSILHQAAADAQPFDVVLADHHMQNMDGATLGERINTDPDLSSARIVMLTSMDRHGDMQRFASLGFAAYLTKPVRPRELLACLDRVLARDSREWHMQSQPIITRGSLASSESRRRYGCSVLLVEDNAVNQKVSVRYLERMGCKVRVADNGAEALRAWRETKYDIVLMDLQMPVMDGLTATVHIRKLEGGGTRTPIVALTANAMSGQLERCLAAGMDGFLTKPLEIARLHETLERFGLGGHAAGMAPIDEVPATGATPVNLARFNEIVQDDPEFAHELTSTFISSGGQILQEIQTAFQSFDRSGLTRAAHKFKGAGANVHAERLRDLAYTLEAQAQGLDQPRLKELIDALATEFARAAAFLRAQTAGPKITGQQQKAG</sequence>
<feature type="domain" description="Response regulatory" evidence="21">
    <location>
        <begin position="854"/>
        <end position="975"/>
    </location>
</feature>
<dbReference type="OrthoDB" id="9810730at2"/>
<keyword evidence="11" id="KW-1133">Transmembrane helix</keyword>
<dbReference type="PROSITE" id="PS50112">
    <property type="entry name" value="PAS"/>
    <property type="match status" value="2"/>
</dbReference>
<dbReference type="CDD" id="cd00088">
    <property type="entry name" value="HPT"/>
    <property type="match status" value="1"/>
</dbReference>
<evidence type="ECO:0000256" key="6">
    <source>
        <dbReference type="ARBA" id="ARBA00022679"/>
    </source>
</evidence>
<dbReference type="FunFam" id="1.10.287.130:FF:000002">
    <property type="entry name" value="Two-component osmosensing histidine kinase"/>
    <property type="match status" value="1"/>
</dbReference>
<evidence type="ECO:0000256" key="4">
    <source>
        <dbReference type="ARBA" id="ARBA00022475"/>
    </source>
</evidence>
<dbReference type="SUPFAM" id="SSF47226">
    <property type="entry name" value="Histidine-containing phosphotransfer domain, HPT domain"/>
    <property type="match status" value="1"/>
</dbReference>
<dbReference type="Pfam" id="PF00072">
    <property type="entry name" value="Response_reg"/>
    <property type="match status" value="2"/>
</dbReference>
<dbReference type="InterPro" id="IPR001610">
    <property type="entry name" value="PAC"/>
</dbReference>
<dbReference type="GO" id="GO:0005886">
    <property type="term" value="C:plasma membrane"/>
    <property type="evidence" value="ECO:0007669"/>
    <property type="project" value="UniProtKB-SubCell"/>
</dbReference>
<dbReference type="EC" id="2.7.13.3" evidence="3"/>
<dbReference type="InterPro" id="IPR036890">
    <property type="entry name" value="HATPase_C_sf"/>
</dbReference>
<evidence type="ECO:0000256" key="13">
    <source>
        <dbReference type="ARBA" id="ARBA00023136"/>
    </source>
</evidence>
<dbReference type="InterPro" id="IPR001789">
    <property type="entry name" value="Sig_transdc_resp-reg_receiver"/>
</dbReference>
<dbReference type="InterPro" id="IPR003594">
    <property type="entry name" value="HATPase_dom"/>
</dbReference>
<evidence type="ECO:0000256" key="18">
    <source>
        <dbReference type="SAM" id="Coils"/>
    </source>
</evidence>
<dbReference type="CDD" id="cd00082">
    <property type="entry name" value="HisKA"/>
    <property type="match status" value="1"/>
</dbReference>
<dbReference type="Gene3D" id="2.10.70.100">
    <property type="match status" value="1"/>
</dbReference>
<dbReference type="PROSITE" id="PS50109">
    <property type="entry name" value="HIS_KIN"/>
    <property type="match status" value="1"/>
</dbReference>
<dbReference type="InterPro" id="IPR004358">
    <property type="entry name" value="Sig_transdc_His_kin-like_C"/>
</dbReference>
<dbReference type="SMART" id="SM00086">
    <property type="entry name" value="PAC"/>
    <property type="match status" value="4"/>
</dbReference>
<dbReference type="GO" id="GO:0000155">
    <property type="term" value="F:phosphorelay sensor kinase activity"/>
    <property type="evidence" value="ECO:0007669"/>
    <property type="project" value="InterPro"/>
</dbReference>
<evidence type="ECO:0000256" key="5">
    <source>
        <dbReference type="ARBA" id="ARBA00022553"/>
    </source>
</evidence>